<feature type="transmembrane region" description="Helical" evidence="2">
    <location>
        <begin position="252"/>
        <end position="273"/>
    </location>
</feature>
<sequence>MCLSMKLLYFLLYQLNQQAFNIFHRMLTFGSDVIICINFLFRGSILVPTKGYYGYGSGEFVIDGPFYNPCVTRMTVFYLIVLTLFPVSCHGQTQQIMFTHRRSCRRPHHYQAESHYLVRAKGPLPARHCNMTFAESEWSANSPDQQCYSLCIKLINASMTSCDFKMTYYDGIGDPKPRTFNCKSYPPSLWCSSHMEVTVELRELDSYDRRGVDGYDLTLEIKPYCHQPASTVPGDAYLDHYLRKEKRDRDTIIIAGSLVSTICFLFVIFWLVYCCWKRQTPRESYQRSTTPLSHQNSFKSSGSGRKGPGTSHSSNGDRTEAKNWYPMTTRSPPKYQPPVYSSQGWDAPADNSRYTELPGTSYSPQRGPTQGFHLRQFSQGEPYNPLAPIREQPPMYKLTFEVTERSHDPGMPFRGPPPLPPRPNTVQRPSKHSSCAKEGILKCKLVRIKHGTAPNQPTHEKP</sequence>
<feature type="region of interest" description="Disordered" evidence="1">
    <location>
        <begin position="406"/>
        <end position="435"/>
    </location>
</feature>
<gene>
    <name evidence="3" type="ORF">CGI_10006835</name>
</gene>
<dbReference type="InParanoid" id="K1Q4I7"/>
<dbReference type="HOGENOM" id="CLU_592195_0_0_1"/>
<protein>
    <submittedName>
        <fullName evidence="3">Uncharacterized protein</fullName>
    </submittedName>
</protein>
<feature type="compositionally biased region" description="Polar residues" evidence="1">
    <location>
        <begin position="352"/>
        <end position="368"/>
    </location>
</feature>
<keyword evidence="2" id="KW-1133">Transmembrane helix</keyword>
<evidence type="ECO:0000313" key="3">
    <source>
        <dbReference type="EMBL" id="EKC31467.1"/>
    </source>
</evidence>
<keyword evidence="2" id="KW-0472">Membrane</keyword>
<dbReference type="EMBL" id="JH816126">
    <property type="protein sequence ID" value="EKC31467.1"/>
    <property type="molecule type" value="Genomic_DNA"/>
</dbReference>
<organism evidence="3">
    <name type="scientific">Magallana gigas</name>
    <name type="common">Pacific oyster</name>
    <name type="synonym">Crassostrea gigas</name>
    <dbReference type="NCBI Taxonomy" id="29159"/>
    <lineage>
        <taxon>Eukaryota</taxon>
        <taxon>Metazoa</taxon>
        <taxon>Spiralia</taxon>
        <taxon>Lophotrochozoa</taxon>
        <taxon>Mollusca</taxon>
        <taxon>Bivalvia</taxon>
        <taxon>Autobranchia</taxon>
        <taxon>Pteriomorphia</taxon>
        <taxon>Ostreida</taxon>
        <taxon>Ostreoidea</taxon>
        <taxon>Ostreidae</taxon>
        <taxon>Magallana</taxon>
    </lineage>
</organism>
<feature type="transmembrane region" description="Helical" evidence="2">
    <location>
        <begin position="22"/>
        <end position="41"/>
    </location>
</feature>
<accession>K1Q4I7</accession>
<evidence type="ECO:0000256" key="2">
    <source>
        <dbReference type="SAM" id="Phobius"/>
    </source>
</evidence>
<keyword evidence="2" id="KW-0812">Transmembrane</keyword>
<name>K1Q4I7_MAGGI</name>
<feature type="region of interest" description="Disordered" evidence="1">
    <location>
        <begin position="285"/>
        <end position="368"/>
    </location>
</feature>
<evidence type="ECO:0000256" key="1">
    <source>
        <dbReference type="SAM" id="MobiDB-lite"/>
    </source>
</evidence>
<dbReference type="AlphaFoldDB" id="K1Q4I7"/>
<reference evidence="3" key="1">
    <citation type="journal article" date="2012" name="Nature">
        <title>The oyster genome reveals stress adaptation and complexity of shell formation.</title>
        <authorList>
            <person name="Zhang G."/>
            <person name="Fang X."/>
            <person name="Guo X."/>
            <person name="Li L."/>
            <person name="Luo R."/>
            <person name="Xu F."/>
            <person name="Yang P."/>
            <person name="Zhang L."/>
            <person name="Wang X."/>
            <person name="Qi H."/>
            <person name="Xiong Z."/>
            <person name="Que H."/>
            <person name="Xie Y."/>
            <person name="Holland P.W."/>
            <person name="Paps J."/>
            <person name="Zhu Y."/>
            <person name="Wu F."/>
            <person name="Chen Y."/>
            <person name="Wang J."/>
            <person name="Peng C."/>
            <person name="Meng J."/>
            <person name="Yang L."/>
            <person name="Liu J."/>
            <person name="Wen B."/>
            <person name="Zhang N."/>
            <person name="Huang Z."/>
            <person name="Zhu Q."/>
            <person name="Feng Y."/>
            <person name="Mount A."/>
            <person name="Hedgecock D."/>
            <person name="Xu Z."/>
            <person name="Liu Y."/>
            <person name="Domazet-Loso T."/>
            <person name="Du Y."/>
            <person name="Sun X."/>
            <person name="Zhang S."/>
            <person name="Liu B."/>
            <person name="Cheng P."/>
            <person name="Jiang X."/>
            <person name="Li J."/>
            <person name="Fan D."/>
            <person name="Wang W."/>
            <person name="Fu W."/>
            <person name="Wang T."/>
            <person name="Wang B."/>
            <person name="Zhang J."/>
            <person name="Peng Z."/>
            <person name="Li Y."/>
            <person name="Li N."/>
            <person name="Wang J."/>
            <person name="Chen M."/>
            <person name="He Y."/>
            <person name="Tan F."/>
            <person name="Song X."/>
            <person name="Zheng Q."/>
            <person name="Huang R."/>
            <person name="Yang H."/>
            <person name="Du X."/>
            <person name="Chen L."/>
            <person name="Yang M."/>
            <person name="Gaffney P.M."/>
            <person name="Wang S."/>
            <person name="Luo L."/>
            <person name="She Z."/>
            <person name="Ming Y."/>
            <person name="Huang W."/>
            <person name="Zhang S."/>
            <person name="Huang B."/>
            <person name="Zhang Y."/>
            <person name="Qu T."/>
            <person name="Ni P."/>
            <person name="Miao G."/>
            <person name="Wang J."/>
            <person name="Wang Q."/>
            <person name="Steinberg C.E."/>
            <person name="Wang H."/>
            <person name="Li N."/>
            <person name="Qian L."/>
            <person name="Zhang G."/>
            <person name="Li Y."/>
            <person name="Yang H."/>
            <person name="Liu X."/>
            <person name="Wang J."/>
            <person name="Yin Y."/>
            <person name="Wang J."/>
        </authorList>
    </citation>
    <scope>NUCLEOTIDE SEQUENCE [LARGE SCALE GENOMIC DNA]</scope>
    <source>
        <strain evidence="3">05x7-T-G4-1.051#20</strain>
    </source>
</reference>
<feature type="compositionally biased region" description="Pro residues" evidence="1">
    <location>
        <begin position="414"/>
        <end position="423"/>
    </location>
</feature>
<feature type="compositionally biased region" description="Polar residues" evidence="1">
    <location>
        <begin position="286"/>
        <end position="303"/>
    </location>
</feature>
<proteinExistence type="predicted"/>